<organism evidence="2 3">
    <name type="scientific">Leptothrix cholodnii (strain ATCC 51168 / LMG 8142 / SP-6)</name>
    <name type="common">Leptothrix discophora (strain SP-6)</name>
    <dbReference type="NCBI Taxonomy" id="395495"/>
    <lineage>
        <taxon>Bacteria</taxon>
        <taxon>Pseudomonadati</taxon>
        <taxon>Pseudomonadota</taxon>
        <taxon>Betaproteobacteria</taxon>
        <taxon>Burkholderiales</taxon>
        <taxon>Sphaerotilaceae</taxon>
        <taxon>Leptothrix</taxon>
    </lineage>
</organism>
<sequence length="523" mass="59718">MSSSPTPRRKLPIGIQNLREIREAGHYYVDKSGLAIDLIESSGKAFFLSRPRRFGKSLLVDTFKELFEGNRALFEGLAAETRWDWSRRHPVIRISFADGVLQSRAELDQRIFEILQDHQRRFGVTCQHQSVSGQFSELIELTHEALGAPVVVLIDEYDKPILDNLTRPDLAREMRDGLRNLYSVLKGSDAHLKFVFLTGVSKFSKVSLFSGLNNLRDITLDARWSALCGYTDADIDTVFSPELPGLDRDEIRRWYNGYNWLGESVYNPFDVLLLFENREFRPYWFETGTPTFLVDLLAAKHFFTPDLSRVHASLTLLSTFDVEKIAPEALLFQTGYLTLHGVRQPIPGQWVYTLGYPNREVESSLNAALLEGYGVPDRESFDARIRLIELLRTADLPALQALFQAFFASIPHDWFRKNDIAGFEGYYASVFYSHFAALGLDIRVEDATHHGRIDMVVLFEGRVFIFEFKVVEQAARGQALRQIRERGYADKYRARGEPIHLVGVEFSKADRNIVGFEVETLAG</sequence>
<dbReference type="eggNOG" id="COG1672">
    <property type="taxonomic scope" value="Bacteria"/>
</dbReference>
<gene>
    <name evidence="2" type="ordered locus">Lcho_2334</name>
</gene>
<protein>
    <recommendedName>
        <fullName evidence="1">AAA-ATPase-like domain-containing protein</fullName>
    </recommendedName>
</protein>
<dbReference type="PANTHER" id="PTHR34825">
    <property type="entry name" value="CONSERVED PROTEIN, WITH A WEAK D-GALACTARATE DEHYDRATASE/ALTRONATE HYDROLASE DOMAIN"/>
    <property type="match status" value="1"/>
</dbReference>
<evidence type="ECO:0000313" key="3">
    <source>
        <dbReference type="Proteomes" id="UP000001693"/>
    </source>
</evidence>
<dbReference type="HOGENOM" id="CLU_021114_0_0_4"/>
<dbReference type="EMBL" id="CP001013">
    <property type="protein sequence ID" value="ACB34599.1"/>
    <property type="molecule type" value="Genomic_DNA"/>
</dbReference>
<dbReference type="Pfam" id="PF09820">
    <property type="entry name" value="AAA-ATPase_like"/>
    <property type="match status" value="1"/>
</dbReference>
<dbReference type="Pfam" id="PF08011">
    <property type="entry name" value="PDDEXK_9"/>
    <property type="match status" value="1"/>
</dbReference>
<evidence type="ECO:0000313" key="2">
    <source>
        <dbReference type="EMBL" id="ACB34599.1"/>
    </source>
</evidence>
<reference evidence="2 3" key="1">
    <citation type="submission" date="2008-03" db="EMBL/GenBank/DDBJ databases">
        <title>Complete sequence of Leptothrix cholodnii SP-6.</title>
        <authorList>
            <consortium name="US DOE Joint Genome Institute"/>
            <person name="Copeland A."/>
            <person name="Lucas S."/>
            <person name="Lapidus A."/>
            <person name="Glavina del Rio T."/>
            <person name="Dalin E."/>
            <person name="Tice H."/>
            <person name="Bruce D."/>
            <person name="Goodwin L."/>
            <person name="Pitluck S."/>
            <person name="Chertkov O."/>
            <person name="Brettin T."/>
            <person name="Detter J.C."/>
            <person name="Han C."/>
            <person name="Kuske C.R."/>
            <person name="Schmutz J."/>
            <person name="Larimer F."/>
            <person name="Land M."/>
            <person name="Hauser L."/>
            <person name="Kyrpides N."/>
            <person name="Lykidis A."/>
            <person name="Emerson D."/>
            <person name="Richardson P."/>
        </authorList>
    </citation>
    <scope>NUCLEOTIDE SEQUENCE [LARGE SCALE GENOMIC DNA]</scope>
    <source>
        <strain evidence="3">ATCC 51168 / LMG 8142 / SP-6</strain>
    </source>
</reference>
<dbReference type="KEGG" id="lch:Lcho_2334"/>
<keyword evidence="3" id="KW-1185">Reference proteome</keyword>
<dbReference type="Proteomes" id="UP000001693">
    <property type="component" value="Chromosome"/>
</dbReference>
<evidence type="ECO:0000259" key="1">
    <source>
        <dbReference type="Pfam" id="PF09820"/>
    </source>
</evidence>
<dbReference type="InterPro" id="IPR018631">
    <property type="entry name" value="AAA-ATPase-like_dom"/>
</dbReference>
<accession>B1Y477</accession>
<dbReference type="InterPro" id="IPR012547">
    <property type="entry name" value="PDDEXK_9"/>
</dbReference>
<name>B1Y477_LEPCP</name>
<dbReference type="PANTHER" id="PTHR34825:SF1">
    <property type="entry name" value="AAA-ATPASE-LIKE DOMAIN-CONTAINING PROTEIN"/>
    <property type="match status" value="1"/>
</dbReference>
<dbReference type="InterPro" id="IPR027417">
    <property type="entry name" value="P-loop_NTPase"/>
</dbReference>
<dbReference type="OrthoDB" id="9146397at2"/>
<dbReference type="SUPFAM" id="SSF52540">
    <property type="entry name" value="P-loop containing nucleoside triphosphate hydrolases"/>
    <property type="match status" value="1"/>
</dbReference>
<dbReference type="RefSeq" id="WP_012347357.1">
    <property type="nucleotide sequence ID" value="NC_010524.1"/>
</dbReference>
<feature type="domain" description="AAA-ATPase-like" evidence="1">
    <location>
        <begin position="12"/>
        <end position="209"/>
    </location>
</feature>
<dbReference type="STRING" id="395495.Lcho_2334"/>
<proteinExistence type="predicted"/>
<dbReference type="AlphaFoldDB" id="B1Y477"/>